<evidence type="ECO:0000259" key="1">
    <source>
        <dbReference type="PROSITE" id="PS50042"/>
    </source>
</evidence>
<evidence type="ECO:0000313" key="3">
    <source>
        <dbReference type="Proteomes" id="UP001208771"/>
    </source>
</evidence>
<keyword evidence="3" id="KW-1185">Reference proteome</keyword>
<dbReference type="Gene3D" id="2.60.120.10">
    <property type="entry name" value="Jelly Rolls"/>
    <property type="match status" value="1"/>
</dbReference>
<proteinExistence type="predicted"/>
<dbReference type="PANTHER" id="PTHR24567">
    <property type="entry name" value="CRP FAMILY TRANSCRIPTIONAL REGULATORY PROTEIN"/>
    <property type="match status" value="1"/>
</dbReference>
<dbReference type="AlphaFoldDB" id="A0AAE3N434"/>
<dbReference type="Pfam" id="PF00027">
    <property type="entry name" value="cNMP_binding"/>
    <property type="match status" value="1"/>
</dbReference>
<reference evidence="2" key="1">
    <citation type="submission" date="2022-07" db="EMBL/GenBank/DDBJ databases">
        <title>Ectorhizobium quercum gen.nov., sp. nov.</title>
        <authorList>
            <person name="Ma T."/>
            <person name="Li Y."/>
        </authorList>
    </citation>
    <scope>NUCLEOTIDE SEQUENCE</scope>
    <source>
        <strain evidence="2">BDR2-2</strain>
    </source>
</reference>
<gene>
    <name evidence="2" type="ORF">NOF55_19525</name>
</gene>
<dbReference type="GO" id="GO:0003700">
    <property type="term" value="F:DNA-binding transcription factor activity"/>
    <property type="evidence" value="ECO:0007669"/>
    <property type="project" value="TreeGrafter"/>
</dbReference>
<dbReference type="EMBL" id="JANFPI010000007">
    <property type="protein sequence ID" value="MCX8999299.1"/>
    <property type="molecule type" value="Genomic_DNA"/>
</dbReference>
<dbReference type="SUPFAM" id="SSF51206">
    <property type="entry name" value="cAMP-binding domain-like"/>
    <property type="match status" value="1"/>
</dbReference>
<dbReference type="RefSeq" id="WP_306412793.1">
    <property type="nucleotide sequence ID" value="NZ_JANFPI010000007.1"/>
</dbReference>
<dbReference type="SMART" id="SM00100">
    <property type="entry name" value="cNMP"/>
    <property type="match status" value="1"/>
</dbReference>
<dbReference type="GO" id="GO:0005829">
    <property type="term" value="C:cytosol"/>
    <property type="evidence" value="ECO:0007669"/>
    <property type="project" value="TreeGrafter"/>
</dbReference>
<dbReference type="Proteomes" id="UP001208771">
    <property type="component" value="Unassembled WGS sequence"/>
</dbReference>
<accession>A0AAE3N434</accession>
<protein>
    <submittedName>
        <fullName evidence="2">Cyclic nucleotide-binding domain-containing protein</fullName>
    </submittedName>
</protein>
<dbReference type="InterPro" id="IPR018490">
    <property type="entry name" value="cNMP-bd_dom_sf"/>
</dbReference>
<dbReference type="CDD" id="cd00038">
    <property type="entry name" value="CAP_ED"/>
    <property type="match status" value="1"/>
</dbReference>
<dbReference type="InterPro" id="IPR000595">
    <property type="entry name" value="cNMP-bd_dom"/>
</dbReference>
<feature type="domain" description="Cyclic nucleotide-binding" evidence="1">
    <location>
        <begin position="15"/>
        <end position="115"/>
    </location>
</feature>
<organism evidence="2 3">
    <name type="scientific">Ectorhizobium quercum</name>
    <dbReference type="NCBI Taxonomy" id="2965071"/>
    <lineage>
        <taxon>Bacteria</taxon>
        <taxon>Pseudomonadati</taxon>
        <taxon>Pseudomonadota</taxon>
        <taxon>Alphaproteobacteria</taxon>
        <taxon>Hyphomicrobiales</taxon>
        <taxon>Rhizobiaceae</taxon>
        <taxon>Ectorhizobium</taxon>
    </lineage>
</organism>
<dbReference type="PROSITE" id="PS50042">
    <property type="entry name" value="CNMP_BINDING_3"/>
    <property type="match status" value="1"/>
</dbReference>
<dbReference type="PANTHER" id="PTHR24567:SF68">
    <property type="entry name" value="DNA-BINDING TRANSCRIPTIONAL DUAL REGULATOR CRP"/>
    <property type="match status" value="1"/>
</dbReference>
<name>A0AAE3N434_9HYPH</name>
<comment type="caution">
    <text evidence="2">The sequence shown here is derived from an EMBL/GenBank/DDBJ whole genome shotgun (WGS) entry which is preliminary data.</text>
</comment>
<sequence length="148" mass="15836">MALADDIRVLSQAPVFSSLPDDALRLVAFGAEKKVLSGGQVLFREGAPAESAYIVVSGRVAIVTGGRGEPQGFAGPGTLLSELALITRVERKFTAVAEGDLEVLRIARALFRRLMEEYPQVAVIAEARIRENITRLAAEAGAMQPRFG</sequence>
<dbReference type="InterPro" id="IPR050397">
    <property type="entry name" value="Env_Response_Regulators"/>
</dbReference>
<evidence type="ECO:0000313" key="2">
    <source>
        <dbReference type="EMBL" id="MCX8999299.1"/>
    </source>
</evidence>
<dbReference type="InterPro" id="IPR014710">
    <property type="entry name" value="RmlC-like_jellyroll"/>
</dbReference>